<dbReference type="PANTHER" id="PTHR45626:SF17">
    <property type="entry name" value="HELICASE-LIKE TRANSCRIPTION FACTOR"/>
    <property type="match status" value="1"/>
</dbReference>
<dbReference type="Gene3D" id="3.40.50.300">
    <property type="entry name" value="P-loop containing nucleotide triphosphate hydrolases"/>
    <property type="match status" value="1"/>
</dbReference>
<dbReference type="GO" id="GO:0016787">
    <property type="term" value="F:hydrolase activity"/>
    <property type="evidence" value="ECO:0007669"/>
    <property type="project" value="UniProtKB-KW"/>
</dbReference>
<protein>
    <submittedName>
        <fullName evidence="6">Helicase-like transcription factor</fullName>
    </submittedName>
</protein>
<keyword evidence="4" id="KW-0067">ATP-binding</keyword>
<evidence type="ECO:0000256" key="3">
    <source>
        <dbReference type="ARBA" id="ARBA00022806"/>
    </source>
</evidence>
<organism evidence="6 7">
    <name type="scientific">Fusarium mexicanum</name>
    <dbReference type="NCBI Taxonomy" id="751941"/>
    <lineage>
        <taxon>Eukaryota</taxon>
        <taxon>Fungi</taxon>
        <taxon>Dikarya</taxon>
        <taxon>Ascomycota</taxon>
        <taxon>Pezizomycotina</taxon>
        <taxon>Sordariomycetes</taxon>
        <taxon>Hypocreomycetidae</taxon>
        <taxon>Hypocreales</taxon>
        <taxon>Nectriaceae</taxon>
        <taxon>Fusarium</taxon>
        <taxon>Fusarium fujikuroi species complex</taxon>
    </lineage>
</organism>
<evidence type="ECO:0000256" key="4">
    <source>
        <dbReference type="ARBA" id="ARBA00022840"/>
    </source>
</evidence>
<dbReference type="AlphaFoldDB" id="A0A8H5IRW3"/>
<keyword evidence="3 6" id="KW-0347">Helicase</keyword>
<dbReference type="PANTHER" id="PTHR45626">
    <property type="entry name" value="TRANSCRIPTION TERMINATION FACTOR 2-RELATED"/>
    <property type="match status" value="1"/>
</dbReference>
<feature type="domain" description="Helicase C-terminal" evidence="5">
    <location>
        <begin position="1"/>
        <end position="119"/>
    </location>
</feature>
<dbReference type="GO" id="GO:0005634">
    <property type="term" value="C:nucleus"/>
    <property type="evidence" value="ECO:0007669"/>
    <property type="project" value="TreeGrafter"/>
</dbReference>
<reference evidence="6 7" key="1">
    <citation type="submission" date="2020-05" db="EMBL/GenBank/DDBJ databases">
        <title>Identification and distribution of gene clusters putatively required for synthesis of sphingolipid metabolism inhibitors in phylogenetically diverse species of the filamentous fungus Fusarium.</title>
        <authorList>
            <person name="Kim H.-S."/>
            <person name="Busman M."/>
            <person name="Brown D.W."/>
            <person name="Divon H."/>
            <person name="Uhlig S."/>
            <person name="Proctor R.H."/>
        </authorList>
    </citation>
    <scope>NUCLEOTIDE SEQUENCE [LARGE SCALE GENOMIC DNA]</scope>
    <source>
        <strain evidence="6 7">NRRL 53147</strain>
    </source>
</reference>
<dbReference type="InterPro" id="IPR001650">
    <property type="entry name" value="Helicase_C-like"/>
</dbReference>
<dbReference type="GO" id="GO:0006281">
    <property type="term" value="P:DNA repair"/>
    <property type="evidence" value="ECO:0007669"/>
    <property type="project" value="TreeGrafter"/>
</dbReference>
<dbReference type="Proteomes" id="UP000522262">
    <property type="component" value="Unassembled WGS sequence"/>
</dbReference>
<dbReference type="Pfam" id="PF00271">
    <property type="entry name" value="Helicase_C"/>
    <property type="match status" value="1"/>
</dbReference>
<accession>A0A8H5IRW3</accession>
<evidence type="ECO:0000256" key="1">
    <source>
        <dbReference type="ARBA" id="ARBA00022741"/>
    </source>
</evidence>
<gene>
    <name evidence="6" type="ORF">FMEXI_7668</name>
</gene>
<dbReference type="InterPro" id="IPR049730">
    <property type="entry name" value="SNF2/RAD54-like_C"/>
</dbReference>
<keyword evidence="7" id="KW-1185">Reference proteome</keyword>
<dbReference type="GO" id="GO:0005524">
    <property type="term" value="F:ATP binding"/>
    <property type="evidence" value="ECO:0007669"/>
    <property type="project" value="UniProtKB-KW"/>
</dbReference>
<evidence type="ECO:0000313" key="6">
    <source>
        <dbReference type="EMBL" id="KAF5541969.1"/>
    </source>
</evidence>
<keyword evidence="2" id="KW-0378">Hydrolase</keyword>
<sequence>MLDLVQKPLLQAGFQCVRIDGQYSIKQREKALSIFANDTCCTIMLASLGSGGEGIDLISANHVHLLEPHWNPMAEEQAIARVYRLGQQRQVTATKYITPDSIEEVSTIYLGLFVKVATS</sequence>
<dbReference type="EMBL" id="JAAOAM010000173">
    <property type="protein sequence ID" value="KAF5541969.1"/>
    <property type="molecule type" value="Genomic_DNA"/>
</dbReference>
<evidence type="ECO:0000259" key="5">
    <source>
        <dbReference type="PROSITE" id="PS51194"/>
    </source>
</evidence>
<dbReference type="InterPro" id="IPR050628">
    <property type="entry name" value="SNF2_RAD54_helicase_TF"/>
</dbReference>
<dbReference type="CDD" id="cd18793">
    <property type="entry name" value="SF2_C_SNF"/>
    <property type="match status" value="1"/>
</dbReference>
<evidence type="ECO:0000313" key="7">
    <source>
        <dbReference type="Proteomes" id="UP000522262"/>
    </source>
</evidence>
<keyword evidence="1" id="KW-0547">Nucleotide-binding</keyword>
<evidence type="ECO:0000256" key="2">
    <source>
        <dbReference type="ARBA" id="ARBA00022801"/>
    </source>
</evidence>
<dbReference type="InterPro" id="IPR027417">
    <property type="entry name" value="P-loop_NTPase"/>
</dbReference>
<dbReference type="PROSITE" id="PS51194">
    <property type="entry name" value="HELICASE_CTER"/>
    <property type="match status" value="1"/>
</dbReference>
<comment type="caution">
    <text evidence="6">The sequence shown here is derived from an EMBL/GenBank/DDBJ whole genome shotgun (WGS) entry which is preliminary data.</text>
</comment>
<dbReference type="GO" id="GO:0004386">
    <property type="term" value="F:helicase activity"/>
    <property type="evidence" value="ECO:0007669"/>
    <property type="project" value="UniProtKB-KW"/>
</dbReference>
<name>A0A8H5IRW3_9HYPO</name>
<dbReference type="SUPFAM" id="SSF52540">
    <property type="entry name" value="P-loop containing nucleoside triphosphate hydrolases"/>
    <property type="match status" value="1"/>
</dbReference>
<proteinExistence type="predicted"/>
<dbReference type="SMART" id="SM00490">
    <property type="entry name" value="HELICc"/>
    <property type="match status" value="1"/>
</dbReference>
<dbReference type="GO" id="GO:0008094">
    <property type="term" value="F:ATP-dependent activity, acting on DNA"/>
    <property type="evidence" value="ECO:0007669"/>
    <property type="project" value="TreeGrafter"/>
</dbReference>